<evidence type="ECO:0008006" key="3">
    <source>
        <dbReference type="Google" id="ProtNLM"/>
    </source>
</evidence>
<dbReference type="InterPro" id="IPR017853">
    <property type="entry name" value="GH"/>
</dbReference>
<protein>
    <recommendedName>
        <fullName evidence="3">Glycosyl hydrolase-like 10 domain-containing protein</fullName>
    </recommendedName>
</protein>
<sequence length="373" mass="42605">MHRIAPWMLCSFSCLLLQPNVTLRAAEPEPQPRPHIEIRGIYGGAPTQLLEQNRSLPELGVNAIFMGSGSLTAERIAQLKRQGAQVFAEFNTLHVAGYLKEHPDAAPIGVDGKVSPPPHSWQGICPTHPGYRKYRMEEFGRVLKEYEIDGIWLDYHHSHASWERAEPDMPDTCFCERCLKQYQQDTKTSLPAAPTAELSKLLLGEQKAKWTQWRCDVFTDWVREFHSIIEETRPKALLGTFHCPWTDTEFDGALKNKLAIDLKAQAQYIDVFSIMPYHARFNHPEDPAWISRQTAWLGKYLGIKGQPGERHKIWPIVQLSDWGETVPLKQVQPVLDHGTRPPATGVMVFRWGSLHPQTDKVEAMIEYYRAIQP</sequence>
<dbReference type="SUPFAM" id="SSF51445">
    <property type="entry name" value="(Trans)glycosidases"/>
    <property type="match status" value="1"/>
</dbReference>
<dbReference type="AlphaFoldDB" id="A0A517WI42"/>
<dbReference type="RefSeq" id="WP_232104896.1">
    <property type="nucleotide sequence ID" value="NZ_CP036347.1"/>
</dbReference>
<dbReference type="PANTHER" id="PTHR43405">
    <property type="entry name" value="GLYCOSYL HYDROLASE DIGH"/>
    <property type="match status" value="1"/>
</dbReference>
<accession>A0A517WI42</accession>
<organism evidence="1 2">
    <name type="scientific">Gimesia chilikensis</name>
    <dbReference type="NCBI Taxonomy" id="2605989"/>
    <lineage>
        <taxon>Bacteria</taxon>
        <taxon>Pseudomonadati</taxon>
        <taxon>Planctomycetota</taxon>
        <taxon>Planctomycetia</taxon>
        <taxon>Planctomycetales</taxon>
        <taxon>Planctomycetaceae</taxon>
        <taxon>Gimesia</taxon>
    </lineage>
</organism>
<evidence type="ECO:0000313" key="1">
    <source>
        <dbReference type="EMBL" id="QDU04921.1"/>
    </source>
</evidence>
<reference evidence="1 2" key="1">
    <citation type="submission" date="2019-02" db="EMBL/GenBank/DDBJ databases">
        <title>Deep-cultivation of Planctomycetes and their phenomic and genomic characterization uncovers novel biology.</title>
        <authorList>
            <person name="Wiegand S."/>
            <person name="Jogler M."/>
            <person name="Boedeker C."/>
            <person name="Pinto D."/>
            <person name="Vollmers J."/>
            <person name="Rivas-Marin E."/>
            <person name="Kohn T."/>
            <person name="Peeters S.H."/>
            <person name="Heuer A."/>
            <person name="Rast P."/>
            <person name="Oberbeckmann S."/>
            <person name="Bunk B."/>
            <person name="Jeske O."/>
            <person name="Meyerdierks A."/>
            <person name="Storesund J.E."/>
            <person name="Kallscheuer N."/>
            <person name="Luecker S."/>
            <person name="Lage O.M."/>
            <person name="Pohl T."/>
            <person name="Merkel B.J."/>
            <person name="Hornburger P."/>
            <person name="Mueller R.-W."/>
            <person name="Bruemmer F."/>
            <person name="Labrenz M."/>
            <person name="Spormann A.M."/>
            <person name="Op den Camp H."/>
            <person name="Overmann J."/>
            <person name="Amann R."/>
            <person name="Jetten M.S.M."/>
            <person name="Mascher T."/>
            <person name="Medema M.H."/>
            <person name="Devos D.P."/>
            <person name="Kaster A.-K."/>
            <person name="Ovreas L."/>
            <person name="Rohde M."/>
            <person name="Galperin M.Y."/>
            <person name="Jogler C."/>
        </authorList>
    </citation>
    <scope>NUCLEOTIDE SEQUENCE [LARGE SCALE GENOMIC DNA]</scope>
    <source>
        <strain evidence="1 2">V6</strain>
    </source>
</reference>
<dbReference type="Proteomes" id="UP000320722">
    <property type="component" value="Chromosome"/>
</dbReference>
<dbReference type="EMBL" id="CP036347">
    <property type="protein sequence ID" value="QDU04921.1"/>
    <property type="molecule type" value="Genomic_DNA"/>
</dbReference>
<dbReference type="PANTHER" id="PTHR43405:SF1">
    <property type="entry name" value="GLYCOSYL HYDROLASE DIGH"/>
    <property type="match status" value="1"/>
</dbReference>
<gene>
    <name evidence="1" type="ORF">V6x_46520</name>
</gene>
<evidence type="ECO:0000313" key="2">
    <source>
        <dbReference type="Proteomes" id="UP000320722"/>
    </source>
</evidence>
<name>A0A517WI42_9PLAN</name>
<proteinExistence type="predicted"/>
<dbReference type="Gene3D" id="3.20.20.80">
    <property type="entry name" value="Glycosidases"/>
    <property type="match status" value="1"/>
</dbReference>
<dbReference type="InterPro" id="IPR052177">
    <property type="entry name" value="Divisome_Glycosyl_Hydrolase"/>
</dbReference>